<reference evidence="1 2" key="1">
    <citation type="journal article" date="2017" name="BMC Genomics">
        <title>Chromosome level assembly and secondary metabolite potential of the parasitic fungus Cordyceps militaris.</title>
        <authorList>
            <person name="Kramer G.J."/>
            <person name="Nodwell J.R."/>
        </authorList>
    </citation>
    <scope>NUCLEOTIDE SEQUENCE [LARGE SCALE GENOMIC DNA]</scope>
    <source>
        <strain evidence="1 2">ATCC 34164</strain>
    </source>
</reference>
<dbReference type="AlphaFoldDB" id="A0A2H4SNJ9"/>
<gene>
    <name evidence="1" type="ORF">A9K55_005190</name>
</gene>
<dbReference type="VEuPathDB" id="FungiDB:CCM_08229"/>
<name>A0A2H4SNJ9_CORMI</name>
<protein>
    <submittedName>
        <fullName evidence="1">Uncharacterized protein</fullName>
    </submittedName>
</protein>
<dbReference type="Proteomes" id="UP000323067">
    <property type="component" value="Chromosome v"/>
</dbReference>
<sequence>MAHFPPIDVAALCAEPNNKAEAGYTLKAREALKQLARYDGTHDYAYCWGYTIFRTIYTPGSDERVAAALERLAVYARHFVTHDTQLHPRGPGGATPFDTRPNEALVGRYFSELVEDGQSLADLGESEVGERFDAWIAQHRSRPGRERNTRFEFCLMLDEESLDNILALPPDPYAPASSHDADEEDENECYVKVISNRIKTEDEPGAVGRYWLRVGVVDYLWPMFFFPCDSDILIEEMGVYDPEDGVQNLWGTPQDWDREHMAMAGIY</sequence>
<evidence type="ECO:0000313" key="2">
    <source>
        <dbReference type="Proteomes" id="UP000323067"/>
    </source>
</evidence>
<organism evidence="1 2">
    <name type="scientific">Cordyceps militaris</name>
    <name type="common">Caterpillar fungus</name>
    <name type="synonym">Clavaria militaris</name>
    <dbReference type="NCBI Taxonomy" id="73501"/>
    <lineage>
        <taxon>Eukaryota</taxon>
        <taxon>Fungi</taxon>
        <taxon>Dikarya</taxon>
        <taxon>Ascomycota</taxon>
        <taxon>Pezizomycotina</taxon>
        <taxon>Sordariomycetes</taxon>
        <taxon>Hypocreomycetidae</taxon>
        <taxon>Hypocreales</taxon>
        <taxon>Cordycipitaceae</taxon>
        <taxon>Cordyceps</taxon>
    </lineage>
</organism>
<evidence type="ECO:0000313" key="1">
    <source>
        <dbReference type="EMBL" id="ATY64686.1"/>
    </source>
</evidence>
<dbReference type="VEuPathDB" id="FungiDB:A9K55_005190"/>
<accession>A0A2H4SNJ9</accession>
<proteinExistence type="predicted"/>
<dbReference type="EMBL" id="CP023325">
    <property type="protein sequence ID" value="ATY64686.1"/>
    <property type="molecule type" value="Genomic_DNA"/>
</dbReference>
<dbReference type="OrthoDB" id="6499973at2759"/>